<sequence>MRSSLQELNGHITAGFTAEELAVIAHWLTSLGTHGRRGGATVAPIGRHGLRTQRSTHMGKVVMYASVSLDGFIADENDQPGPLFDWLLSGDVPLDDSGALKVSQVSYDYTRAYWDQIGATIVGRRVFDLTDGWGGTPPGGVDHVVVVTHRPPPDGWHAAAPFSFVDSVDAAVTQAQELAGDRLVEVSAGDVGGQVFAAGLVDEVRMDVAPVVFGSGRRFFGAVQAQHLLEDPDVVLQGNRVLHLNYRARR</sequence>
<gene>
    <name evidence="2" type="ORF">BN1051_02796</name>
</gene>
<protein>
    <recommendedName>
        <fullName evidence="1">Bacterial bifunctional deaminase-reductase C-terminal domain-containing protein</fullName>
    </recommendedName>
</protein>
<dbReference type="AlphaFoldDB" id="A0A078MX76"/>
<dbReference type="Gene3D" id="3.40.430.10">
    <property type="entry name" value="Dihydrofolate Reductase, subunit A"/>
    <property type="match status" value="1"/>
</dbReference>
<dbReference type="GO" id="GO:0008703">
    <property type="term" value="F:5-amino-6-(5-phosphoribosylamino)uracil reductase activity"/>
    <property type="evidence" value="ECO:0007669"/>
    <property type="project" value="InterPro"/>
</dbReference>
<dbReference type="SUPFAM" id="SSF53597">
    <property type="entry name" value="Dihydrofolate reductase-like"/>
    <property type="match status" value="1"/>
</dbReference>
<dbReference type="GO" id="GO:0009231">
    <property type="term" value="P:riboflavin biosynthetic process"/>
    <property type="evidence" value="ECO:0007669"/>
    <property type="project" value="InterPro"/>
</dbReference>
<dbReference type="InterPro" id="IPR002734">
    <property type="entry name" value="RibDG_C"/>
</dbReference>
<dbReference type="EMBL" id="LN483072">
    <property type="protein sequence ID" value="CEA09426.1"/>
    <property type="molecule type" value="Genomic_DNA"/>
</dbReference>
<organism evidence="2">
    <name type="scientific">Arthrobacter saudimassiliensis</name>
    <dbReference type="NCBI Taxonomy" id="1461584"/>
    <lineage>
        <taxon>Bacteria</taxon>
        <taxon>Bacillati</taxon>
        <taxon>Actinomycetota</taxon>
        <taxon>Actinomycetes</taxon>
        <taxon>Micrococcales</taxon>
        <taxon>Micrococcaceae</taxon>
        <taxon>Arthrobacter</taxon>
    </lineage>
</organism>
<feature type="domain" description="Bacterial bifunctional deaminase-reductase C-terminal" evidence="1">
    <location>
        <begin position="60"/>
        <end position="231"/>
    </location>
</feature>
<reference evidence="2" key="1">
    <citation type="submission" date="2014-07" db="EMBL/GenBank/DDBJ databases">
        <authorList>
            <person name="Urmite Genomes Urmite Genomes"/>
        </authorList>
    </citation>
    <scope>NUCLEOTIDE SEQUENCE</scope>
    <source>
        <strain evidence="2">11W110_air</strain>
    </source>
</reference>
<proteinExistence type="predicted"/>
<dbReference type="Pfam" id="PF01872">
    <property type="entry name" value="RibD_C"/>
    <property type="match status" value="1"/>
</dbReference>
<evidence type="ECO:0000259" key="1">
    <source>
        <dbReference type="Pfam" id="PF01872"/>
    </source>
</evidence>
<evidence type="ECO:0000313" key="2">
    <source>
        <dbReference type="EMBL" id="CEA09426.1"/>
    </source>
</evidence>
<accession>A0A078MX76</accession>
<dbReference type="PATRIC" id="fig|1461584.3.peg.2769"/>
<name>A0A078MX76_9MICC</name>
<dbReference type="InterPro" id="IPR024072">
    <property type="entry name" value="DHFR-like_dom_sf"/>
</dbReference>